<proteinExistence type="inferred from homology"/>
<evidence type="ECO:0000256" key="6">
    <source>
        <dbReference type="ARBA" id="ARBA00023211"/>
    </source>
</evidence>
<protein>
    <submittedName>
        <fullName evidence="7">M20 family metallo-hydrolase</fullName>
    </submittedName>
</protein>
<evidence type="ECO:0000256" key="5">
    <source>
        <dbReference type="ARBA" id="ARBA00022801"/>
    </source>
</evidence>
<gene>
    <name evidence="7" type="ORF">HC031_25660</name>
</gene>
<dbReference type="NCBIfam" id="TIGR01879">
    <property type="entry name" value="hydantase"/>
    <property type="match status" value="1"/>
</dbReference>
<dbReference type="InterPro" id="IPR002933">
    <property type="entry name" value="Peptidase_M20"/>
</dbReference>
<dbReference type="PIRSF" id="PIRSF001235">
    <property type="entry name" value="Amidase_carbamoylase"/>
    <property type="match status" value="1"/>
</dbReference>
<evidence type="ECO:0000256" key="4">
    <source>
        <dbReference type="ARBA" id="ARBA00022723"/>
    </source>
</evidence>
<keyword evidence="4" id="KW-0479">Metal-binding</keyword>
<comment type="similarity">
    <text evidence="2">Belongs to the peptidase M20 family.</text>
</comment>
<dbReference type="InterPro" id="IPR036264">
    <property type="entry name" value="Bact_exopeptidase_dim_dom"/>
</dbReference>
<dbReference type="PANTHER" id="PTHR32494:SF19">
    <property type="entry name" value="ALLANTOATE DEIMINASE-RELATED"/>
    <property type="match status" value="1"/>
</dbReference>
<organism evidence="7 8">
    <name type="scientific">Planosporangium thailandense</name>
    <dbReference type="NCBI Taxonomy" id="765197"/>
    <lineage>
        <taxon>Bacteria</taxon>
        <taxon>Bacillati</taxon>
        <taxon>Actinomycetota</taxon>
        <taxon>Actinomycetes</taxon>
        <taxon>Micromonosporales</taxon>
        <taxon>Micromonosporaceae</taxon>
        <taxon>Planosporangium</taxon>
    </lineage>
</organism>
<name>A0ABX0Y6N8_9ACTN</name>
<dbReference type="Gene3D" id="3.40.630.10">
    <property type="entry name" value="Zn peptidases"/>
    <property type="match status" value="1"/>
</dbReference>
<comment type="caution">
    <text evidence="7">The sequence shown here is derived from an EMBL/GenBank/DDBJ whole genome shotgun (WGS) entry which is preliminary data.</text>
</comment>
<dbReference type="InterPro" id="IPR010158">
    <property type="entry name" value="Amidase_Cbmase"/>
</dbReference>
<dbReference type="PANTHER" id="PTHR32494">
    <property type="entry name" value="ALLANTOATE DEIMINASE-RELATED"/>
    <property type="match status" value="1"/>
</dbReference>
<dbReference type="SUPFAM" id="SSF55031">
    <property type="entry name" value="Bacterial exopeptidase dimerisation domain"/>
    <property type="match status" value="1"/>
</dbReference>
<dbReference type="EMBL" id="JAATVY010000025">
    <property type="protein sequence ID" value="NJC73077.1"/>
    <property type="molecule type" value="Genomic_DNA"/>
</dbReference>
<dbReference type="Gene3D" id="3.30.70.360">
    <property type="match status" value="1"/>
</dbReference>
<evidence type="ECO:0000313" key="8">
    <source>
        <dbReference type="Proteomes" id="UP000722989"/>
    </source>
</evidence>
<evidence type="ECO:0000313" key="7">
    <source>
        <dbReference type="EMBL" id="NJC73077.1"/>
    </source>
</evidence>
<keyword evidence="6" id="KW-0464">Manganese</keyword>
<evidence type="ECO:0000256" key="3">
    <source>
        <dbReference type="ARBA" id="ARBA00011738"/>
    </source>
</evidence>
<keyword evidence="5" id="KW-0378">Hydrolase</keyword>
<evidence type="ECO:0000256" key="1">
    <source>
        <dbReference type="ARBA" id="ARBA00001936"/>
    </source>
</evidence>
<dbReference type="Proteomes" id="UP000722989">
    <property type="component" value="Unassembled WGS sequence"/>
</dbReference>
<keyword evidence="8" id="KW-1185">Reference proteome</keyword>
<reference evidence="7 8" key="1">
    <citation type="submission" date="2020-03" db="EMBL/GenBank/DDBJ databases">
        <title>WGS of the type strain of Planosporangium spp.</title>
        <authorList>
            <person name="Thawai C."/>
        </authorList>
    </citation>
    <scope>NUCLEOTIDE SEQUENCE [LARGE SCALE GENOMIC DNA]</scope>
    <source>
        <strain evidence="7 8">TBRC 5610</strain>
    </source>
</reference>
<dbReference type="CDD" id="cd03884">
    <property type="entry name" value="M20_bAS"/>
    <property type="match status" value="1"/>
</dbReference>
<sequence>MNRSRNLAAAQIDRLTADLHALAEFVDASMPGWTRRALAEPYRESRSWVAALMKSAGLEVSRDKAGNILGRLPGQGSRPGALVTGSHTDSVVGGGRFDGICGVLGAIEAARCLQESGVQLVHDLLVVDFFGEETNDFGFGCFGSRAAAEGIPESFLDRRDQDDVPLHERLAVDGIDPGEIGTPVWVPGTVKAFVELHVEQGPTLAEQNLPIGVVTAITGIERLIARFLGRADHAGTRAMTDRRDAMVAAAQAVLAIQRTGCEAPVHGVATTTKVENANPSPNVVASRVTLQSELRSIDASWLHGARRRVSEQILEAAQACGVDVEVDWSTDNEVVPTDLVVQDTTAGVLDGLGIPWMPIPSGATHDAVHMATLAPAGMIFIPSRNGGISHSPDEWTDAQDIATGVDALAATLVALDRTVA</sequence>
<accession>A0ABX0Y6N8</accession>
<evidence type="ECO:0000256" key="2">
    <source>
        <dbReference type="ARBA" id="ARBA00006153"/>
    </source>
</evidence>
<dbReference type="Pfam" id="PF01546">
    <property type="entry name" value="Peptidase_M20"/>
    <property type="match status" value="1"/>
</dbReference>
<comment type="cofactor">
    <cofactor evidence="1">
        <name>Mn(2+)</name>
        <dbReference type="ChEBI" id="CHEBI:29035"/>
    </cofactor>
</comment>
<comment type="subunit">
    <text evidence="3">Homodimer.</text>
</comment>
<dbReference type="SUPFAM" id="SSF53187">
    <property type="entry name" value="Zn-dependent exopeptidases"/>
    <property type="match status" value="1"/>
</dbReference>